<proteinExistence type="inferred from homology"/>
<dbReference type="PROSITE" id="PS00491">
    <property type="entry name" value="PROLINE_PEPTIDASE"/>
    <property type="match status" value="1"/>
</dbReference>
<evidence type="ECO:0000313" key="9">
    <source>
        <dbReference type="Proteomes" id="UP001219525"/>
    </source>
</evidence>
<dbReference type="CDD" id="cd01087">
    <property type="entry name" value="Prolidase"/>
    <property type="match status" value="1"/>
</dbReference>
<dbReference type="GO" id="GO:0070006">
    <property type="term" value="F:metalloaminopeptidase activity"/>
    <property type="evidence" value="ECO:0007669"/>
    <property type="project" value="InterPro"/>
</dbReference>
<dbReference type="Pfam" id="PF00557">
    <property type="entry name" value="Peptidase_M24"/>
    <property type="match status" value="1"/>
</dbReference>
<keyword evidence="5" id="KW-0464">Manganese</keyword>
<dbReference type="SUPFAM" id="SSF55920">
    <property type="entry name" value="Creatinase/aminopeptidase"/>
    <property type="match status" value="1"/>
</dbReference>
<sequence length="545" mass="58859">MYQAAPHVLKACQHLCNLLPPLEKTKPQVLLLAGGAVDYRNDTDREIAFRQESNFYYLSGCNVPSSYLLIAYQPGTSLDATPSVDLFIPKASLQDMMWSVPPPSIADATDSHDVTAVAHPSALPEAIARLIKALPGALWHTLPRGSSLFPALSEDYLTPVLAQENEGGAVTDFYLLSALHRARLIKDEHEISLIRKACDISSRAHEVVMRVLGAAAKGGIVAGAGAGVDRPLLPGEWLIQKEAEAEAIFVASCRREGAVHQAYLPIVAASIRASTLHYCCNGGNDKEFAWGPVGSHDHRNDNSLSSGRALKPQVLLIDAGCEWMCYASDITRTMPVGNSGKFTAEANAIYSLVLEMQKACMDIIKPGLHWDAVHMVSHRVLVRGFQKLGIFKSPGSPGGGSWASEEAILASGVSTAFYPHGLGHSLGMDVHDVPSASKPAVNPSIADNNAGIQLGHPSMYEYLRLRLKLETGMVVTVEPGIYFSPHLLANVRDSRLIDHVVLKRYESVGGVRIEDVVHVTSDGMENLTQVRSDVEWIEGLCSGVL</sequence>
<name>A0AAD6YJJ1_9AGAR</name>
<gene>
    <name evidence="8" type="ORF">GGX14DRAFT_435204</name>
</gene>
<dbReference type="PANTHER" id="PTHR43226:SF1">
    <property type="entry name" value="XAA-PRO DIPEPTIDASE"/>
    <property type="match status" value="1"/>
</dbReference>
<keyword evidence="9" id="KW-1185">Reference proteome</keyword>
<dbReference type="EMBL" id="JARJCW010000011">
    <property type="protein sequence ID" value="KAJ7219233.1"/>
    <property type="molecule type" value="Genomic_DNA"/>
</dbReference>
<dbReference type="InterPro" id="IPR000994">
    <property type="entry name" value="Pept_M24"/>
</dbReference>
<dbReference type="SUPFAM" id="SSF53092">
    <property type="entry name" value="Creatinase/prolidase N-terminal domain"/>
    <property type="match status" value="1"/>
</dbReference>
<dbReference type="InterPro" id="IPR052433">
    <property type="entry name" value="X-Pro_dipept-like"/>
</dbReference>
<evidence type="ECO:0000256" key="3">
    <source>
        <dbReference type="ARBA" id="ARBA00022723"/>
    </source>
</evidence>
<dbReference type="InterPro" id="IPR007865">
    <property type="entry name" value="Aminopep_P_N"/>
</dbReference>
<keyword evidence="4" id="KW-0378">Hydrolase</keyword>
<dbReference type="GO" id="GO:0006508">
    <property type="term" value="P:proteolysis"/>
    <property type="evidence" value="ECO:0007669"/>
    <property type="project" value="TreeGrafter"/>
</dbReference>
<dbReference type="AlphaFoldDB" id="A0AAD6YJJ1"/>
<evidence type="ECO:0000256" key="2">
    <source>
        <dbReference type="ARBA" id="ARBA00008766"/>
    </source>
</evidence>
<evidence type="ECO:0000256" key="4">
    <source>
        <dbReference type="ARBA" id="ARBA00022801"/>
    </source>
</evidence>
<evidence type="ECO:0000256" key="1">
    <source>
        <dbReference type="ARBA" id="ARBA00001936"/>
    </source>
</evidence>
<dbReference type="Gene3D" id="3.90.230.10">
    <property type="entry name" value="Creatinase/methionine aminopeptidase superfamily"/>
    <property type="match status" value="1"/>
</dbReference>
<evidence type="ECO:0000256" key="5">
    <source>
        <dbReference type="ARBA" id="ARBA00023211"/>
    </source>
</evidence>
<comment type="similarity">
    <text evidence="2 6">Belongs to the peptidase M24B family.</text>
</comment>
<dbReference type="InterPro" id="IPR001131">
    <property type="entry name" value="Peptidase_M24B_aminopep-P_CS"/>
</dbReference>
<dbReference type="Pfam" id="PF05195">
    <property type="entry name" value="AMP_N"/>
    <property type="match status" value="1"/>
</dbReference>
<protein>
    <submittedName>
        <fullName evidence="8">Creatinase/aminopeptidase</fullName>
    </submittedName>
</protein>
<keyword evidence="3 6" id="KW-0479">Metal-binding</keyword>
<dbReference type="GO" id="GO:0030145">
    <property type="term" value="F:manganese ion binding"/>
    <property type="evidence" value="ECO:0007669"/>
    <property type="project" value="InterPro"/>
</dbReference>
<dbReference type="PANTHER" id="PTHR43226">
    <property type="entry name" value="XAA-PRO AMINOPEPTIDASE 3"/>
    <property type="match status" value="1"/>
</dbReference>
<accession>A0AAD6YJJ1</accession>
<evidence type="ECO:0000313" key="8">
    <source>
        <dbReference type="EMBL" id="KAJ7219233.1"/>
    </source>
</evidence>
<dbReference type="Gene3D" id="3.40.350.10">
    <property type="entry name" value="Creatinase/prolidase N-terminal domain"/>
    <property type="match status" value="1"/>
</dbReference>
<organism evidence="8 9">
    <name type="scientific">Mycena pura</name>
    <dbReference type="NCBI Taxonomy" id="153505"/>
    <lineage>
        <taxon>Eukaryota</taxon>
        <taxon>Fungi</taxon>
        <taxon>Dikarya</taxon>
        <taxon>Basidiomycota</taxon>
        <taxon>Agaricomycotina</taxon>
        <taxon>Agaricomycetes</taxon>
        <taxon>Agaricomycetidae</taxon>
        <taxon>Agaricales</taxon>
        <taxon>Marasmiineae</taxon>
        <taxon>Mycenaceae</taxon>
        <taxon>Mycena</taxon>
    </lineage>
</organism>
<feature type="domain" description="Aminopeptidase P N-terminal" evidence="7">
    <location>
        <begin position="2"/>
        <end position="149"/>
    </location>
</feature>
<evidence type="ECO:0000256" key="6">
    <source>
        <dbReference type="RuleBase" id="RU000590"/>
    </source>
</evidence>
<comment type="caution">
    <text evidence="8">The sequence shown here is derived from an EMBL/GenBank/DDBJ whole genome shotgun (WGS) entry which is preliminary data.</text>
</comment>
<dbReference type="InterPro" id="IPR036005">
    <property type="entry name" value="Creatinase/aminopeptidase-like"/>
</dbReference>
<reference evidence="8" key="1">
    <citation type="submission" date="2023-03" db="EMBL/GenBank/DDBJ databases">
        <title>Massive genome expansion in bonnet fungi (Mycena s.s.) driven by repeated elements and novel gene families across ecological guilds.</title>
        <authorList>
            <consortium name="Lawrence Berkeley National Laboratory"/>
            <person name="Harder C.B."/>
            <person name="Miyauchi S."/>
            <person name="Viragh M."/>
            <person name="Kuo A."/>
            <person name="Thoen E."/>
            <person name="Andreopoulos B."/>
            <person name="Lu D."/>
            <person name="Skrede I."/>
            <person name="Drula E."/>
            <person name="Henrissat B."/>
            <person name="Morin E."/>
            <person name="Kohler A."/>
            <person name="Barry K."/>
            <person name="LaButti K."/>
            <person name="Morin E."/>
            <person name="Salamov A."/>
            <person name="Lipzen A."/>
            <person name="Mereny Z."/>
            <person name="Hegedus B."/>
            <person name="Baldrian P."/>
            <person name="Stursova M."/>
            <person name="Weitz H."/>
            <person name="Taylor A."/>
            <person name="Grigoriev I.V."/>
            <person name="Nagy L.G."/>
            <person name="Martin F."/>
            <person name="Kauserud H."/>
        </authorList>
    </citation>
    <scope>NUCLEOTIDE SEQUENCE</scope>
    <source>
        <strain evidence="8">9144</strain>
    </source>
</reference>
<comment type="cofactor">
    <cofactor evidence="1">
        <name>Mn(2+)</name>
        <dbReference type="ChEBI" id="CHEBI:29035"/>
    </cofactor>
</comment>
<dbReference type="SMART" id="SM01011">
    <property type="entry name" value="AMP_N"/>
    <property type="match status" value="1"/>
</dbReference>
<dbReference type="Proteomes" id="UP001219525">
    <property type="component" value="Unassembled WGS sequence"/>
</dbReference>
<evidence type="ECO:0000259" key="7">
    <source>
        <dbReference type="SMART" id="SM01011"/>
    </source>
</evidence>
<dbReference type="InterPro" id="IPR029149">
    <property type="entry name" value="Creatin/AminoP/Spt16_N"/>
</dbReference>